<sequence>MGENVMYNQFLSGDHGMITGCPNLVLLFIVLLFLVGTIVLVACLSKKKKKVEPAVNTDEPVKSKEEDPNGNHDVVDDIADEIDKFAEQKKKMALYLSYLNTRDGEGLANANTRRFLIATKGRNVVNNPNFENEIEEAIDEDQVEYLEKRRRAMVNQLSGVMGKEKMKNKQRQRRRDNFM</sequence>
<dbReference type="Proteomes" id="UP000242188">
    <property type="component" value="Unassembled WGS sequence"/>
</dbReference>
<dbReference type="OrthoDB" id="10357913at2759"/>
<dbReference type="EMBL" id="NEDP02005450">
    <property type="protein sequence ID" value="OWF40755.1"/>
    <property type="molecule type" value="Genomic_DNA"/>
</dbReference>
<keyword evidence="1" id="KW-0472">Membrane</keyword>
<keyword evidence="1" id="KW-1133">Transmembrane helix</keyword>
<reference evidence="2 3" key="1">
    <citation type="journal article" date="2017" name="Nat. Ecol. Evol.">
        <title>Scallop genome provides insights into evolution of bilaterian karyotype and development.</title>
        <authorList>
            <person name="Wang S."/>
            <person name="Zhang J."/>
            <person name="Jiao W."/>
            <person name="Li J."/>
            <person name="Xun X."/>
            <person name="Sun Y."/>
            <person name="Guo X."/>
            <person name="Huan P."/>
            <person name="Dong B."/>
            <person name="Zhang L."/>
            <person name="Hu X."/>
            <person name="Sun X."/>
            <person name="Wang J."/>
            <person name="Zhao C."/>
            <person name="Wang Y."/>
            <person name="Wang D."/>
            <person name="Huang X."/>
            <person name="Wang R."/>
            <person name="Lv J."/>
            <person name="Li Y."/>
            <person name="Zhang Z."/>
            <person name="Liu B."/>
            <person name="Lu W."/>
            <person name="Hui Y."/>
            <person name="Liang J."/>
            <person name="Zhou Z."/>
            <person name="Hou R."/>
            <person name="Li X."/>
            <person name="Liu Y."/>
            <person name="Li H."/>
            <person name="Ning X."/>
            <person name="Lin Y."/>
            <person name="Zhao L."/>
            <person name="Xing Q."/>
            <person name="Dou J."/>
            <person name="Li Y."/>
            <person name="Mao J."/>
            <person name="Guo H."/>
            <person name="Dou H."/>
            <person name="Li T."/>
            <person name="Mu C."/>
            <person name="Jiang W."/>
            <person name="Fu Q."/>
            <person name="Fu X."/>
            <person name="Miao Y."/>
            <person name="Liu J."/>
            <person name="Yu Q."/>
            <person name="Li R."/>
            <person name="Liao H."/>
            <person name="Li X."/>
            <person name="Kong Y."/>
            <person name="Jiang Z."/>
            <person name="Chourrout D."/>
            <person name="Li R."/>
            <person name="Bao Z."/>
        </authorList>
    </citation>
    <scope>NUCLEOTIDE SEQUENCE [LARGE SCALE GENOMIC DNA]</scope>
    <source>
        <strain evidence="2 3">PY_sf001</strain>
    </source>
</reference>
<feature type="transmembrane region" description="Helical" evidence="1">
    <location>
        <begin position="24"/>
        <end position="44"/>
    </location>
</feature>
<keyword evidence="1" id="KW-0812">Transmembrane</keyword>
<protein>
    <submittedName>
        <fullName evidence="2">Uncharacterized protein</fullName>
    </submittedName>
</protein>
<proteinExistence type="predicted"/>
<name>A0A210PWA5_MIZYE</name>
<evidence type="ECO:0000313" key="2">
    <source>
        <dbReference type="EMBL" id="OWF40755.1"/>
    </source>
</evidence>
<evidence type="ECO:0000313" key="3">
    <source>
        <dbReference type="Proteomes" id="UP000242188"/>
    </source>
</evidence>
<evidence type="ECO:0000256" key="1">
    <source>
        <dbReference type="SAM" id="Phobius"/>
    </source>
</evidence>
<organism evidence="2 3">
    <name type="scientific">Mizuhopecten yessoensis</name>
    <name type="common">Japanese scallop</name>
    <name type="synonym">Patinopecten yessoensis</name>
    <dbReference type="NCBI Taxonomy" id="6573"/>
    <lineage>
        <taxon>Eukaryota</taxon>
        <taxon>Metazoa</taxon>
        <taxon>Spiralia</taxon>
        <taxon>Lophotrochozoa</taxon>
        <taxon>Mollusca</taxon>
        <taxon>Bivalvia</taxon>
        <taxon>Autobranchia</taxon>
        <taxon>Pteriomorphia</taxon>
        <taxon>Pectinida</taxon>
        <taxon>Pectinoidea</taxon>
        <taxon>Pectinidae</taxon>
        <taxon>Mizuhopecten</taxon>
    </lineage>
</organism>
<dbReference type="AlphaFoldDB" id="A0A210PWA5"/>
<comment type="caution">
    <text evidence="2">The sequence shown here is derived from an EMBL/GenBank/DDBJ whole genome shotgun (WGS) entry which is preliminary data.</text>
</comment>
<accession>A0A210PWA5</accession>
<gene>
    <name evidence="2" type="ORF">KP79_PYT03838</name>
</gene>
<keyword evidence="3" id="KW-1185">Reference proteome</keyword>